<dbReference type="PROSITE" id="PS50105">
    <property type="entry name" value="SAM_DOMAIN"/>
    <property type="match status" value="1"/>
</dbReference>
<gene>
    <name evidence="2" type="ORF">AMECASPLE_029373</name>
</gene>
<dbReference type="InterPro" id="IPR001660">
    <property type="entry name" value="SAM"/>
</dbReference>
<name>A0ABV0YTA6_9TELE</name>
<accession>A0ABV0YTA6</accession>
<protein>
    <recommendedName>
        <fullName evidence="1">SAM domain-containing protein</fullName>
    </recommendedName>
</protein>
<dbReference type="CDD" id="cd09513">
    <property type="entry name" value="SAM_BAR"/>
    <property type="match status" value="1"/>
</dbReference>
<dbReference type="Pfam" id="PF00536">
    <property type="entry name" value="SAM_1"/>
    <property type="match status" value="1"/>
</dbReference>
<dbReference type="SMART" id="SM00454">
    <property type="entry name" value="SAM"/>
    <property type="match status" value="1"/>
</dbReference>
<evidence type="ECO:0000313" key="2">
    <source>
        <dbReference type="EMBL" id="MEQ2296917.1"/>
    </source>
</evidence>
<comment type="caution">
    <text evidence="2">The sequence shown here is derived from an EMBL/GenBank/DDBJ whole genome shotgun (WGS) entry which is preliminary data.</text>
</comment>
<reference evidence="2 3" key="1">
    <citation type="submission" date="2021-06" db="EMBL/GenBank/DDBJ databases">
        <authorList>
            <person name="Palmer J.M."/>
        </authorList>
    </citation>
    <scope>NUCLEOTIDE SEQUENCE [LARGE SCALE GENOMIC DNA]</scope>
    <source>
        <strain evidence="2 3">AS_MEX2019</strain>
        <tissue evidence="2">Muscle</tissue>
    </source>
</reference>
<evidence type="ECO:0000313" key="3">
    <source>
        <dbReference type="Proteomes" id="UP001469553"/>
    </source>
</evidence>
<feature type="domain" description="SAM" evidence="1">
    <location>
        <begin position="27"/>
        <end position="94"/>
    </location>
</feature>
<evidence type="ECO:0000259" key="1">
    <source>
        <dbReference type="PROSITE" id="PS50105"/>
    </source>
</evidence>
<proteinExistence type="predicted"/>
<keyword evidence="3" id="KW-1185">Reference proteome</keyword>
<organism evidence="2 3">
    <name type="scientific">Ameca splendens</name>
    <dbReference type="NCBI Taxonomy" id="208324"/>
    <lineage>
        <taxon>Eukaryota</taxon>
        <taxon>Metazoa</taxon>
        <taxon>Chordata</taxon>
        <taxon>Craniata</taxon>
        <taxon>Vertebrata</taxon>
        <taxon>Euteleostomi</taxon>
        <taxon>Actinopterygii</taxon>
        <taxon>Neopterygii</taxon>
        <taxon>Teleostei</taxon>
        <taxon>Neoteleostei</taxon>
        <taxon>Acanthomorphata</taxon>
        <taxon>Ovalentaria</taxon>
        <taxon>Atherinomorphae</taxon>
        <taxon>Cyprinodontiformes</taxon>
        <taxon>Goodeidae</taxon>
        <taxon>Ameca</taxon>
    </lineage>
</organism>
<sequence>VVVLVYHWGSGVVEQHDLLISKPVSHWTPEEVVSWLEQLGPWTENYRKPFQLENVNGRLLLMLGDEELLKSPFSIENQTHRRAVLAELERVKALGVKPPQNLWEYKVSTMFNQHTVETRYLYIFFYLLNNKKDVCLLSSNLDVYLYFLRILQSCLLNC</sequence>
<dbReference type="InterPro" id="IPR013761">
    <property type="entry name" value="SAM/pointed_sf"/>
</dbReference>
<dbReference type="EMBL" id="JAHRIP010040970">
    <property type="protein sequence ID" value="MEQ2296917.1"/>
    <property type="molecule type" value="Genomic_DNA"/>
</dbReference>
<dbReference type="Proteomes" id="UP001469553">
    <property type="component" value="Unassembled WGS sequence"/>
</dbReference>
<feature type="non-terminal residue" evidence="2">
    <location>
        <position position="1"/>
    </location>
</feature>
<dbReference type="Gene3D" id="1.10.150.50">
    <property type="entry name" value="Transcription Factor, Ets-1"/>
    <property type="match status" value="1"/>
</dbReference>
<dbReference type="SUPFAM" id="SSF47769">
    <property type="entry name" value="SAM/Pointed domain"/>
    <property type="match status" value="1"/>
</dbReference>